<evidence type="ECO:0000259" key="1">
    <source>
        <dbReference type="PROSITE" id="PS50404"/>
    </source>
</evidence>
<dbReference type="InterPro" id="IPR004045">
    <property type="entry name" value="Glutathione_S-Trfase_N"/>
</dbReference>
<gene>
    <name evidence="2" type="primary">grxB</name>
    <name evidence="2" type="ORF">F2P58_01535</name>
    <name evidence="3" type="ORF">F2Z80_21540</name>
    <name evidence="4" type="ORF">VFDL14_13745</name>
</gene>
<dbReference type="InterPro" id="IPR036249">
    <property type="entry name" value="Thioredoxin-like_sf"/>
</dbReference>
<dbReference type="RefSeq" id="WP_032550180.1">
    <property type="nucleotide sequence ID" value="NZ_JATABQ010000286.1"/>
</dbReference>
<dbReference type="EMBL" id="VXDD01000003">
    <property type="protein sequence ID" value="KAB0301631.1"/>
    <property type="molecule type" value="Genomic_DNA"/>
</dbReference>
<accession>A0A066UYH1</accession>
<evidence type="ECO:0000313" key="7">
    <source>
        <dbReference type="Proteomes" id="UP000326789"/>
    </source>
</evidence>
<dbReference type="EMBL" id="VWSE01000002">
    <property type="protein sequence ID" value="KAB0291852.1"/>
    <property type="molecule type" value="Genomic_DNA"/>
</dbReference>
<dbReference type="Pfam" id="PF04399">
    <property type="entry name" value="Glutaredoxin2_C"/>
    <property type="match status" value="1"/>
</dbReference>
<dbReference type="PROSITE" id="PS50404">
    <property type="entry name" value="GST_NTER"/>
    <property type="match status" value="1"/>
</dbReference>
<dbReference type="EMBL" id="JFFR01000009">
    <property type="protein sequence ID" value="KDN29249.1"/>
    <property type="molecule type" value="Genomic_DNA"/>
</dbReference>
<proteinExistence type="predicted"/>
<evidence type="ECO:0000313" key="3">
    <source>
        <dbReference type="EMBL" id="KAB0301631.1"/>
    </source>
</evidence>
<evidence type="ECO:0000313" key="4">
    <source>
        <dbReference type="EMBL" id="KDN29249.1"/>
    </source>
</evidence>
<sequence>MKLYIYDHCPFCARVAFVARSLGLTVELVSVDYHDAQTLIDLIGKKMVPVLEKDDGSIMAESLDIISYFMDLANSDEPREPANPVTQFQTRAFPLTQRIGRPRWWKLDLPEYRTEESKAAWRESKETEEFNFDKLIEQTPQFVQLINPLLKDAELLLNFENGESTLPLIDQAVYFSMLRGFYVEPSIEWPPKLDRWMERKSHELGVGLLE</sequence>
<reference evidence="3 6" key="2">
    <citation type="submission" date="2019-09" db="EMBL/GenBank/DDBJ databases">
        <title>Vibrio Fortis S7-72.</title>
        <authorList>
            <person name="Das S.K."/>
        </authorList>
    </citation>
    <scope>NUCLEOTIDE SEQUENCE [LARGE SCALE GENOMIC DNA]</scope>
    <source>
        <strain evidence="3 6">S7-72</strain>
    </source>
</reference>
<reference evidence="4 5" key="1">
    <citation type="submission" date="2014-02" db="EMBL/GenBank/DDBJ databases">
        <title>Vibrio fortis Dalian14 Genome Sequencing.</title>
        <authorList>
            <person name="Wang Y."/>
            <person name="Song L."/>
            <person name="Liu G."/>
            <person name="Ding J."/>
        </authorList>
    </citation>
    <scope>NUCLEOTIDE SEQUENCE [LARGE SCALE GENOMIC DNA]</scope>
    <source>
        <strain evidence="4 5">Dalian14</strain>
    </source>
</reference>
<feature type="domain" description="GST N-terminal" evidence="1">
    <location>
        <begin position="1"/>
        <end position="77"/>
    </location>
</feature>
<organism evidence="4 5">
    <name type="scientific">Vibrio fortis</name>
    <dbReference type="NCBI Taxonomy" id="212667"/>
    <lineage>
        <taxon>Bacteria</taxon>
        <taxon>Pseudomonadati</taxon>
        <taxon>Pseudomonadota</taxon>
        <taxon>Gammaproteobacteria</taxon>
        <taxon>Vibrionales</taxon>
        <taxon>Vibrionaceae</taxon>
        <taxon>Vibrio</taxon>
    </lineage>
</organism>
<dbReference type="InterPro" id="IPR036282">
    <property type="entry name" value="Glutathione-S-Trfase_C_sf"/>
</dbReference>
<dbReference type="Gene3D" id="3.40.30.10">
    <property type="entry name" value="Glutaredoxin"/>
    <property type="match status" value="1"/>
</dbReference>
<name>A0A066UYH1_9VIBR</name>
<evidence type="ECO:0000313" key="5">
    <source>
        <dbReference type="Proteomes" id="UP000027219"/>
    </source>
</evidence>
<dbReference type="SUPFAM" id="SSF47616">
    <property type="entry name" value="GST C-terminal domain-like"/>
    <property type="match status" value="1"/>
</dbReference>
<dbReference type="Pfam" id="PF13417">
    <property type="entry name" value="GST_N_3"/>
    <property type="match status" value="1"/>
</dbReference>
<dbReference type="AlphaFoldDB" id="A0A066UYH1"/>
<dbReference type="OrthoDB" id="5291571at2"/>
<dbReference type="InterPro" id="IPR007494">
    <property type="entry name" value="Glutaredoxin2_C"/>
</dbReference>
<dbReference type="NCBIfam" id="NF007702">
    <property type="entry name" value="PRK10387.1"/>
    <property type="match status" value="1"/>
</dbReference>
<protein>
    <submittedName>
        <fullName evidence="2 4">Glutaredoxin</fullName>
    </submittedName>
</protein>
<evidence type="ECO:0000313" key="2">
    <source>
        <dbReference type="EMBL" id="KAB0291852.1"/>
    </source>
</evidence>
<dbReference type="Proteomes" id="UP000326687">
    <property type="component" value="Unassembled WGS sequence"/>
</dbReference>
<dbReference type="Proteomes" id="UP000027219">
    <property type="component" value="Unassembled WGS sequence"/>
</dbReference>
<reference evidence="2 7" key="3">
    <citation type="submission" date="2019-09" db="EMBL/GenBank/DDBJ databases">
        <title>Whole genome sequence of Vibrio fortis.</title>
        <authorList>
            <person name="Das S.K."/>
        </authorList>
    </citation>
    <scope>NUCLEOTIDE SEQUENCE [LARGE SCALE GENOMIC DNA]</scope>
    <source>
        <strain evidence="2 7">AN60</strain>
    </source>
</reference>
<keyword evidence="5" id="KW-1185">Reference proteome</keyword>
<evidence type="ECO:0000313" key="6">
    <source>
        <dbReference type="Proteomes" id="UP000326687"/>
    </source>
</evidence>
<comment type="caution">
    <text evidence="4">The sequence shown here is derived from an EMBL/GenBank/DDBJ whole genome shotgun (WGS) entry which is preliminary data.</text>
</comment>
<dbReference type="Gene3D" id="1.20.1050.10">
    <property type="match status" value="1"/>
</dbReference>
<dbReference type="SUPFAM" id="SSF52833">
    <property type="entry name" value="Thioredoxin-like"/>
    <property type="match status" value="1"/>
</dbReference>
<dbReference type="STRING" id="212667.VFDL14_13745"/>
<dbReference type="Proteomes" id="UP000326789">
    <property type="component" value="Unassembled WGS sequence"/>
</dbReference>